<feature type="domain" description="Methanolan biosynthesis EpsI" evidence="1">
    <location>
        <begin position="12"/>
        <end position="216"/>
    </location>
</feature>
<accession>A0ABU2C6C7</accession>
<proteinExistence type="predicted"/>
<reference evidence="2 3" key="1">
    <citation type="submission" date="2023-07" db="EMBL/GenBank/DDBJ databases">
        <title>Sorghum-associated microbial communities from plants grown in Nebraska, USA.</title>
        <authorList>
            <person name="Schachtman D."/>
        </authorList>
    </citation>
    <scope>NUCLEOTIDE SEQUENCE [LARGE SCALE GENOMIC DNA]</scope>
    <source>
        <strain evidence="2 3">BE313</strain>
    </source>
</reference>
<keyword evidence="3" id="KW-1185">Reference proteome</keyword>
<dbReference type="Proteomes" id="UP001180487">
    <property type="component" value="Unassembled WGS sequence"/>
</dbReference>
<gene>
    <name evidence="2" type="ORF">J2X19_001562</name>
</gene>
<dbReference type="Pfam" id="PF11984">
    <property type="entry name" value="DUF3485"/>
    <property type="match status" value="1"/>
</dbReference>
<evidence type="ECO:0000259" key="1">
    <source>
        <dbReference type="Pfam" id="PF11984"/>
    </source>
</evidence>
<evidence type="ECO:0000313" key="3">
    <source>
        <dbReference type="Proteomes" id="UP001180487"/>
    </source>
</evidence>
<sequence length="229" mass="25546">MMRPGPAASIFLLSLMLATAGIAWALTPTIFLADQLAPLQLRSAVPAAFGDWRELPFEASQIVDPSSEQLINAIYTETLTRTYINSKGYRVMLSIAYGRDQRDSLQLHQPEACYPAQGFKLLNKQASELHLAGRTITGTRLDTQLGNRREPVTYWTMVGDKVFKDGLHKKLVEMQYGTKGYIPDGMLVRVSSIDENITHAYLLQEQFSADMVQSLPNLLAPRFAGLQKL</sequence>
<dbReference type="NCBIfam" id="TIGR02914">
    <property type="entry name" value="EpsI_fam"/>
    <property type="match status" value="1"/>
</dbReference>
<dbReference type="EMBL" id="JAVDXT010000001">
    <property type="protein sequence ID" value="MDR7376904.1"/>
    <property type="molecule type" value="Genomic_DNA"/>
</dbReference>
<evidence type="ECO:0000313" key="2">
    <source>
        <dbReference type="EMBL" id="MDR7376904.1"/>
    </source>
</evidence>
<comment type="caution">
    <text evidence="2">The sequence shown here is derived from an EMBL/GenBank/DDBJ whole genome shotgun (WGS) entry which is preliminary data.</text>
</comment>
<organism evidence="2 3">
    <name type="scientific">Rhodoferax ferrireducens</name>
    <dbReference type="NCBI Taxonomy" id="192843"/>
    <lineage>
        <taxon>Bacteria</taxon>
        <taxon>Pseudomonadati</taxon>
        <taxon>Pseudomonadota</taxon>
        <taxon>Betaproteobacteria</taxon>
        <taxon>Burkholderiales</taxon>
        <taxon>Comamonadaceae</taxon>
        <taxon>Rhodoferax</taxon>
    </lineage>
</organism>
<dbReference type="NCBIfam" id="NF045609">
    <property type="entry name" value="EpsI_type_B"/>
    <property type="match status" value="1"/>
</dbReference>
<dbReference type="InterPro" id="IPR014263">
    <property type="entry name" value="Methanolan_biosynth_EpsI"/>
</dbReference>
<name>A0ABU2C6C7_9BURK</name>
<protein>
    <submittedName>
        <fullName evidence="2">EpsI family protein</fullName>
    </submittedName>
</protein>
<dbReference type="InterPro" id="IPR054653">
    <property type="entry name" value="EpsI_type_B_pred"/>
</dbReference>
<dbReference type="RefSeq" id="WP_310372194.1">
    <property type="nucleotide sequence ID" value="NZ_JAVDXT010000001.1"/>
</dbReference>